<reference evidence="11" key="1">
    <citation type="submission" date="2014-03" db="EMBL/GenBank/DDBJ databases">
        <authorList>
            <person name="Aksoy S."/>
            <person name="Warren W."/>
            <person name="Wilson R.K."/>
        </authorList>
    </citation>
    <scope>NUCLEOTIDE SEQUENCE [LARGE SCALE GENOMIC DNA]</scope>
    <source>
        <strain evidence="11">IAEA</strain>
    </source>
</reference>
<comment type="subcellular location">
    <subcellularLocation>
        <location evidence="1 9">Endoplasmic reticulum membrane</location>
        <topology evidence="1 9">Multi-pass membrane protein</topology>
    </subcellularLocation>
</comment>
<evidence type="ECO:0000256" key="9">
    <source>
        <dbReference type="RuleBase" id="RU365067"/>
    </source>
</evidence>
<dbReference type="PANTHER" id="PTHR13117:SF5">
    <property type="entry name" value="PROTEIN RFT1 HOMOLOG"/>
    <property type="match status" value="1"/>
</dbReference>
<feature type="transmembrane region" description="Helical" evidence="9">
    <location>
        <begin position="442"/>
        <end position="462"/>
    </location>
</feature>
<dbReference type="VEuPathDB" id="VectorBase:GPAI009413"/>
<dbReference type="AlphaFoldDB" id="A0A1A9ZBC5"/>
<feature type="transmembrane region" description="Helical" evidence="9">
    <location>
        <begin position="468"/>
        <end position="487"/>
    </location>
</feature>
<keyword evidence="6 9" id="KW-1133">Transmembrane helix</keyword>
<comment type="function">
    <text evidence="8 9">Intramembrane glycolipid transporter that operates in the biosynthetic pathway of dolichol-linked oligosaccharides, the glycan precursors employed in protein asparagine (N)-glycosylation. The sequential addition of sugars to dolichol pyrophosphate produces dolichol-linked oligosaccharides containing fourteen sugars, including two GlcNAcs, nine mannoses and three glucoses. Once assembled, the oligosaccharide is transferred from the lipid to nascent proteins by oligosaccharyltransferases. The assembly of dolichol-linked oligosaccharides begins on the cytosolic side of the endoplasmic reticulum membrane and finishes in its lumen. RFT1 could mediate the translocation of the cytosolically oriented intermediate DolPP-GlcNAc2Man5, produced by ALG11, into the ER lumen where dolichol-linked oligosaccharides assembly continues. However, the intramembrane lipid transporter activity could not be confirmed in vitro.</text>
</comment>
<keyword evidence="11" id="KW-1185">Reference proteome</keyword>
<feature type="transmembrane region" description="Helical" evidence="9">
    <location>
        <begin position="90"/>
        <end position="109"/>
    </location>
</feature>
<accession>A0A1A9ZBC5</accession>
<evidence type="ECO:0000256" key="6">
    <source>
        <dbReference type="ARBA" id="ARBA00022989"/>
    </source>
</evidence>
<dbReference type="EnsemblMetazoa" id="GPAI009413-RA">
    <property type="protein sequence ID" value="GPAI009413-PA"/>
    <property type="gene ID" value="GPAI009413"/>
</dbReference>
<feature type="transmembrane region" description="Helical" evidence="9">
    <location>
        <begin position="121"/>
        <end position="144"/>
    </location>
</feature>
<dbReference type="STRING" id="7398.A0A1A9ZBC5"/>
<evidence type="ECO:0000256" key="1">
    <source>
        <dbReference type="ARBA" id="ARBA00004477"/>
    </source>
</evidence>
<evidence type="ECO:0000256" key="4">
    <source>
        <dbReference type="ARBA" id="ARBA00022692"/>
    </source>
</evidence>
<dbReference type="PANTHER" id="PTHR13117">
    <property type="entry name" value="ENDOPLASMIC RETICULUM MULTISPAN TRANSMEMBRANE PROTEIN-RELATED"/>
    <property type="match status" value="1"/>
</dbReference>
<comment type="pathway">
    <text evidence="2">Protein modification; protein glycosylation.</text>
</comment>
<dbReference type="Proteomes" id="UP000092445">
    <property type="component" value="Unassembled WGS sequence"/>
</dbReference>
<feature type="transmembrane region" description="Helical" evidence="9">
    <location>
        <begin position="531"/>
        <end position="547"/>
    </location>
</feature>
<proteinExistence type="inferred from homology"/>
<feature type="transmembrane region" description="Helical" evidence="9">
    <location>
        <begin position="406"/>
        <end position="430"/>
    </location>
</feature>
<dbReference type="GO" id="GO:0034203">
    <property type="term" value="P:glycolipid translocation"/>
    <property type="evidence" value="ECO:0007669"/>
    <property type="project" value="TreeGrafter"/>
</dbReference>
<name>A0A1A9ZBC5_GLOPL</name>
<evidence type="ECO:0000256" key="7">
    <source>
        <dbReference type="ARBA" id="ARBA00023136"/>
    </source>
</evidence>
<keyword evidence="7 9" id="KW-0472">Membrane</keyword>
<organism evidence="10 11">
    <name type="scientific">Glossina pallidipes</name>
    <name type="common">Tsetse fly</name>
    <dbReference type="NCBI Taxonomy" id="7398"/>
    <lineage>
        <taxon>Eukaryota</taxon>
        <taxon>Metazoa</taxon>
        <taxon>Ecdysozoa</taxon>
        <taxon>Arthropoda</taxon>
        <taxon>Hexapoda</taxon>
        <taxon>Insecta</taxon>
        <taxon>Pterygota</taxon>
        <taxon>Neoptera</taxon>
        <taxon>Endopterygota</taxon>
        <taxon>Diptera</taxon>
        <taxon>Brachycera</taxon>
        <taxon>Muscomorpha</taxon>
        <taxon>Hippoboscoidea</taxon>
        <taxon>Glossinidae</taxon>
        <taxon>Glossina</taxon>
    </lineage>
</organism>
<evidence type="ECO:0000256" key="5">
    <source>
        <dbReference type="ARBA" id="ARBA00022824"/>
    </source>
</evidence>
<keyword evidence="4 9" id="KW-0812">Transmembrane</keyword>
<dbReference type="InterPro" id="IPR007594">
    <property type="entry name" value="RFT1"/>
</dbReference>
<evidence type="ECO:0000313" key="10">
    <source>
        <dbReference type="EnsemblMetazoa" id="GPAI009413-PA"/>
    </source>
</evidence>
<evidence type="ECO:0000256" key="3">
    <source>
        <dbReference type="ARBA" id="ARBA00010288"/>
    </source>
</evidence>
<sequence length="566" mass="64491">MPRNILKSSLYDAGFSIIFQILCRIVTFGINAFIIRHVGREVLGIMNVRLLLLESTVLFLSREAVSRAALSATSQQREKSTWSQLINQQWLTVIICIFVCLPCCYVWLHCLSSVDIVYLDQYRFACYAVLLSCIIELCAEPPVFVSQVFCFVKLKIGLNTLHIFVRSVIFLTIALTDSTAAIYAFAIAQLASAVTIVVSHYGFYAYYINSLNLYKQNRNPTSSCFLKSDLGDWRKYFFENMDDFPLKKLSEFLPGVMENEVFISMHSKFFNSELQILTLSFFKQAVLKQILTEGEKYVMSMSPVLNFEQQAMYDVVNNLGSLAARFIFRPIEDSSYFYFTQTISRDVPLIDQDKSKVQEAGVVLGHLSMTVISIGLLALCFGQSYSHTLLYLYGGADFTAGGLPEILLKWHCLAICFLAINGITEGYMFATNTSHDIDKYNYLLAVFSISFLLLSYVLTTIFGPVGFIFANCINMFCRICYSARFIWLQYKPLGINPLRDFIPSKMFLFAVFVGGFLCNSAMFKISMTSHLMLGFGCVFIVLMTWAYENKDLLKVCWAYRKKLKFE</sequence>
<evidence type="ECO:0000256" key="8">
    <source>
        <dbReference type="ARBA" id="ARBA00045912"/>
    </source>
</evidence>
<dbReference type="GO" id="GO:0005789">
    <property type="term" value="C:endoplasmic reticulum membrane"/>
    <property type="evidence" value="ECO:0007669"/>
    <property type="project" value="UniProtKB-SubCell"/>
</dbReference>
<protein>
    <recommendedName>
        <fullName evidence="9">Protein RFT1 homolog</fullName>
    </recommendedName>
</protein>
<feature type="transmembrane region" description="Helical" evidence="9">
    <location>
        <begin position="12"/>
        <end position="36"/>
    </location>
</feature>
<evidence type="ECO:0000256" key="2">
    <source>
        <dbReference type="ARBA" id="ARBA00004922"/>
    </source>
</evidence>
<feature type="transmembrane region" description="Helical" evidence="9">
    <location>
        <begin position="507"/>
        <end position="525"/>
    </location>
</feature>
<comment type="similarity">
    <text evidence="3 9">Belongs to the RFT1 family.</text>
</comment>
<dbReference type="Pfam" id="PF04506">
    <property type="entry name" value="Rft-1"/>
    <property type="match status" value="1"/>
</dbReference>
<dbReference type="GO" id="GO:0006488">
    <property type="term" value="P:dolichol-linked oligosaccharide biosynthetic process"/>
    <property type="evidence" value="ECO:0007669"/>
    <property type="project" value="InterPro"/>
</dbReference>
<evidence type="ECO:0000313" key="11">
    <source>
        <dbReference type="Proteomes" id="UP000092445"/>
    </source>
</evidence>
<feature type="transmembrane region" description="Helical" evidence="9">
    <location>
        <begin position="362"/>
        <end position="386"/>
    </location>
</feature>
<reference evidence="10" key="2">
    <citation type="submission" date="2020-05" db="UniProtKB">
        <authorList>
            <consortium name="EnsemblMetazoa"/>
        </authorList>
    </citation>
    <scope>IDENTIFICATION</scope>
    <source>
        <strain evidence="10">IAEA</strain>
    </source>
</reference>
<keyword evidence="5" id="KW-0256">Endoplasmic reticulum</keyword>
<feature type="transmembrane region" description="Helical" evidence="9">
    <location>
        <begin position="181"/>
        <end position="208"/>
    </location>
</feature>